<keyword evidence="2" id="KW-1185">Reference proteome</keyword>
<dbReference type="Proteomes" id="UP000270291">
    <property type="component" value="Unassembled WGS sequence"/>
</dbReference>
<dbReference type="AlphaFoldDB" id="A0A428K7W9"/>
<reference evidence="1 2" key="1">
    <citation type="submission" date="2018-12" db="EMBL/GenBank/DDBJ databases">
        <authorList>
            <person name="Feng G."/>
            <person name="Zhu H."/>
        </authorList>
    </citation>
    <scope>NUCLEOTIDE SEQUENCE [LARGE SCALE GENOMIC DNA]</scope>
    <source>
        <strain evidence="1 2">LMG 26000</strain>
    </source>
</reference>
<name>A0A428K7W9_9BACT</name>
<evidence type="ECO:0000313" key="1">
    <source>
        <dbReference type="EMBL" id="RSK42473.1"/>
    </source>
</evidence>
<gene>
    <name evidence="1" type="ORF">EI293_16305</name>
</gene>
<comment type="caution">
    <text evidence="1">The sequence shown here is derived from an EMBL/GenBank/DDBJ whole genome shotgun (WGS) entry which is preliminary data.</text>
</comment>
<dbReference type="EMBL" id="RWIU01000005">
    <property type="protein sequence ID" value="RSK42473.1"/>
    <property type="molecule type" value="Genomic_DNA"/>
</dbReference>
<dbReference type="RefSeq" id="WP_125439603.1">
    <property type="nucleotide sequence ID" value="NZ_RWIU01000005.1"/>
</dbReference>
<sequence length="178" mass="20548">MFTIHSLNIVTEFMRIKHLLVALLLIVIQYRVNAQSLEFKPLFSIVLNKFDAHKRFVQCSRYVPKNIKNYWYPMQEDILLLENNFGNINSIIATECCLLSKKVQSMENFGFQYIGVVIKGKKFVYVNAFPIRDVELYSELHTDLTVNLIVVCDGGSNYWGALFDPSTKQFSALSFNGM</sequence>
<protein>
    <submittedName>
        <fullName evidence="1">Uncharacterized protein</fullName>
    </submittedName>
</protein>
<accession>A0A428K7W9</accession>
<dbReference type="OrthoDB" id="4301792at2"/>
<evidence type="ECO:0000313" key="2">
    <source>
        <dbReference type="Proteomes" id="UP000270291"/>
    </source>
</evidence>
<organism evidence="1 2">
    <name type="scientific">Hymenobacter perfusus</name>
    <dbReference type="NCBI Taxonomy" id="1236770"/>
    <lineage>
        <taxon>Bacteria</taxon>
        <taxon>Pseudomonadati</taxon>
        <taxon>Bacteroidota</taxon>
        <taxon>Cytophagia</taxon>
        <taxon>Cytophagales</taxon>
        <taxon>Hymenobacteraceae</taxon>
        <taxon>Hymenobacter</taxon>
    </lineage>
</organism>
<proteinExistence type="predicted"/>